<evidence type="ECO:0000256" key="3">
    <source>
        <dbReference type="ARBA" id="ARBA00017161"/>
    </source>
</evidence>
<feature type="chain" id="PRO_5005517899" description="Acrosin" evidence="7">
    <location>
        <begin position="22"/>
        <end position="399"/>
    </location>
</feature>
<proteinExistence type="evidence at transcript level"/>
<dbReference type="InterPro" id="IPR033116">
    <property type="entry name" value="TRYPSIN_SER"/>
</dbReference>
<protein>
    <recommendedName>
        <fullName evidence="3">Acrosin</fullName>
        <ecNumber evidence="2">3.4.21.10</ecNumber>
    </recommendedName>
</protein>
<feature type="region of interest" description="Disordered" evidence="6">
    <location>
        <begin position="218"/>
        <end position="252"/>
    </location>
</feature>
<dbReference type="InterPro" id="IPR018114">
    <property type="entry name" value="TRYPSIN_HIS"/>
</dbReference>
<keyword evidence="4" id="KW-1015">Disulfide bond</keyword>
<dbReference type="GO" id="GO:0004252">
    <property type="term" value="F:serine-type endopeptidase activity"/>
    <property type="evidence" value="ECO:0007669"/>
    <property type="project" value="InterPro"/>
</dbReference>
<dbReference type="EC" id="3.4.21.10" evidence="2"/>
<keyword evidence="5" id="KW-0378">Hydrolase</keyword>
<evidence type="ECO:0000256" key="2">
    <source>
        <dbReference type="ARBA" id="ARBA00012050"/>
    </source>
</evidence>
<dbReference type="SUPFAM" id="SSF50494">
    <property type="entry name" value="Trypsin-like serine proteases"/>
    <property type="match status" value="1"/>
</dbReference>
<dbReference type="PROSITE" id="PS50240">
    <property type="entry name" value="TRYPSIN_DOM"/>
    <property type="match status" value="1"/>
</dbReference>
<dbReference type="InterPro" id="IPR001254">
    <property type="entry name" value="Trypsin_dom"/>
</dbReference>
<evidence type="ECO:0000256" key="6">
    <source>
        <dbReference type="SAM" id="MobiDB-lite"/>
    </source>
</evidence>
<reference evidence="9" key="1">
    <citation type="submission" date="2012-12" db="EMBL/GenBank/DDBJ databases">
        <title>Identification and characterization of a phenylalanine ammonia-lyase gene family in Isatis indigotica Fort.</title>
        <authorList>
            <person name="Liu Q."/>
            <person name="Chen J."/>
            <person name="Zhou X."/>
            <person name="Di P."/>
            <person name="Xiao Y."/>
            <person name="Xuan H."/>
            <person name="Zhang L."/>
            <person name="Chen W."/>
        </authorList>
    </citation>
    <scope>NUCLEOTIDE SEQUENCE</scope>
    <source>
        <tissue evidence="9">Salivary gland</tissue>
    </source>
</reference>
<keyword evidence="7" id="KW-0732">Signal</keyword>
<dbReference type="Pfam" id="PF00089">
    <property type="entry name" value="Trypsin"/>
    <property type="match status" value="2"/>
</dbReference>
<comment type="catalytic activity">
    <reaction evidence="1">
        <text>Preferential cleavage: Arg-|-Xaa, Lys-|-Xaa.</text>
        <dbReference type="EC" id="3.4.21.10"/>
    </reaction>
</comment>
<sequence length="399" mass="44797">MRSRHFALLLIVSTIFAGICPSHTNGEKDHLMKICGRRGMQDTISERIINGTPATPGHWPWMVGLYTAEDRFHCGGILISSQFVLTAAHCYRDKSTTGFLSVRLGSTKITNYTVHCQQNTGKNGHLEKSDTTVIHEDLEDQIICMDVDHVCIPLQDNCTLFIKDLALLKLRKPVNFTKYIKPICLPEHCEDPPSNVNMYGVGWGRVDEFYPFDVNNYDETDESLNEEDEDAVHFDGGESSEEETNDASTSEPEGIFISFDPKTLMERNISIITNDECKRQLATSVPTYALCSNGGICYGDSGGPLMYQKDGQWFLGAIHSVAGGDCYNPVRPAIHVRVSHFVSNFILPFIREYEESESTKHNLCIKDEDRKECVTTFYNSYNASIDDSGEDEETIVLKS</sequence>
<evidence type="ECO:0000256" key="7">
    <source>
        <dbReference type="SAM" id="SignalP"/>
    </source>
</evidence>
<evidence type="ECO:0000259" key="8">
    <source>
        <dbReference type="PROSITE" id="PS50240"/>
    </source>
</evidence>
<dbReference type="InterPro" id="IPR001314">
    <property type="entry name" value="Peptidase_S1A"/>
</dbReference>
<dbReference type="PRINTS" id="PR00722">
    <property type="entry name" value="CHYMOTRYPSIN"/>
</dbReference>
<feature type="compositionally biased region" description="Acidic residues" evidence="6">
    <location>
        <begin position="218"/>
        <end position="230"/>
    </location>
</feature>
<accession>A0A0K8RJC7</accession>
<evidence type="ECO:0000256" key="1">
    <source>
        <dbReference type="ARBA" id="ARBA00001656"/>
    </source>
</evidence>
<evidence type="ECO:0000256" key="4">
    <source>
        <dbReference type="ARBA" id="ARBA00023157"/>
    </source>
</evidence>
<dbReference type="PANTHER" id="PTHR24252">
    <property type="entry name" value="ACROSIN-RELATED"/>
    <property type="match status" value="1"/>
</dbReference>
<dbReference type="InterPro" id="IPR043504">
    <property type="entry name" value="Peptidase_S1_PA_chymotrypsin"/>
</dbReference>
<dbReference type="CDD" id="cd00190">
    <property type="entry name" value="Tryp_SPc"/>
    <property type="match status" value="1"/>
</dbReference>
<dbReference type="GO" id="GO:0006508">
    <property type="term" value="P:proteolysis"/>
    <property type="evidence" value="ECO:0007669"/>
    <property type="project" value="UniProtKB-KW"/>
</dbReference>
<dbReference type="InterPro" id="IPR009003">
    <property type="entry name" value="Peptidase_S1_PA"/>
</dbReference>
<dbReference type="SMART" id="SM00020">
    <property type="entry name" value="Tryp_SPc"/>
    <property type="match status" value="1"/>
</dbReference>
<dbReference type="PANTHER" id="PTHR24252:SF8">
    <property type="entry name" value="ACROSIN"/>
    <property type="match status" value="1"/>
</dbReference>
<feature type="domain" description="Peptidase S1" evidence="8">
    <location>
        <begin position="48"/>
        <end position="355"/>
    </location>
</feature>
<evidence type="ECO:0000256" key="5">
    <source>
        <dbReference type="RuleBase" id="RU363034"/>
    </source>
</evidence>
<evidence type="ECO:0000313" key="9">
    <source>
        <dbReference type="EMBL" id="JAA71195.1"/>
    </source>
</evidence>
<keyword evidence="5 9" id="KW-0645">Protease</keyword>
<keyword evidence="5" id="KW-0720">Serine protease</keyword>
<name>A0A0K8RJC7_IXORI</name>
<feature type="signal peptide" evidence="7">
    <location>
        <begin position="1"/>
        <end position="21"/>
    </location>
</feature>
<dbReference type="PROSITE" id="PS00134">
    <property type="entry name" value="TRYPSIN_HIS"/>
    <property type="match status" value="1"/>
</dbReference>
<dbReference type="PROSITE" id="PS00135">
    <property type="entry name" value="TRYPSIN_SER"/>
    <property type="match status" value="1"/>
</dbReference>
<dbReference type="AlphaFoldDB" id="A0A0K8RJC7"/>
<dbReference type="EMBL" id="GADI01002613">
    <property type="protein sequence ID" value="JAA71195.1"/>
    <property type="molecule type" value="mRNA"/>
</dbReference>
<organism evidence="9">
    <name type="scientific">Ixodes ricinus</name>
    <name type="common">Common tick</name>
    <name type="synonym">Acarus ricinus</name>
    <dbReference type="NCBI Taxonomy" id="34613"/>
    <lineage>
        <taxon>Eukaryota</taxon>
        <taxon>Metazoa</taxon>
        <taxon>Ecdysozoa</taxon>
        <taxon>Arthropoda</taxon>
        <taxon>Chelicerata</taxon>
        <taxon>Arachnida</taxon>
        <taxon>Acari</taxon>
        <taxon>Parasitiformes</taxon>
        <taxon>Ixodida</taxon>
        <taxon>Ixodoidea</taxon>
        <taxon>Ixodidae</taxon>
        <taxon>Ixodinae</taxon>
        <taxon>Ixodes</taxon>
    </lineage>
</organism>
<dbReference type="Gene3D" id="2.40.10.10">
    <property type="entry name" value="Trypsin-like serine proteases"/>
    <property type="match status" value="1"/>
</dbReference>